<dbReference type="InterPro" id="IPR004255">
    <property type="entry name" value="O-acyltransferase_WSD1_N"/>
</dbReference>
<dbReference type="Pfam" id="PF06974">
    <property type="entry name" value="WS_DGAT_C"/>
    <property type="match status" value="1"/>
</dbReference>
<evidence type="ECO:0000256" key="5">
    <source>
        <dbReference type="ARBA" id="ARBA00024360"/>
    </source>
</evidence>
<evidence type="ECO:0000256" key="8">
    <source>
        <dbReference type="SAM" id="MobiDB-lite"/>
    </source>
</evidence>
<dbReference type="InterPro" id="IPR009721">
    <property type="entry name" value="O-acyltransferase_WSD1_C"/>
</dbReference>
<evidence type="ECO:0000256" key="4">
    <source>
        <dbReference type="ARBA" id="ARBA00023315"/>
    </source>
</evidence>
<keyword evidence="13" id="KW-1185">Reference proteome</keyword>
<dbReference type="Pfam" id="PF03007">
    <property type="entry name" value="WS_DGAT_cat"/>
    <property type="match status" value="1"/>
</dbReference>
<evidence type="ECO:0008006" key="14">
    <source>
        <dbReference type="Google" id="ProtNLM"/>
    </source>
</evidence>
<keyword evidence="3" id="KW-0808">Transferase</keyword>
<dbReference type="PANTHER" id="PTHR31650">
    <property type="entry name" value="O-ACYLTRANSFERASE (WSD1-LIKE) FAMILY PROTEIN"/>
    <property type="match status" value="1"/>
</dbReference>
<evidence type="ECO:0000256" key="6">
    <source>
        <dbReference type="ARBA" id="ARBA00047604"/>
    </source>
</evidence>
<evidence type="ECO:0000256" key="7">
    <source>
        <dbReference type="ARBA" id="ARBA00048109"/>
    </source>
</evidence>
<proteinExistence type="inferred from homology"/>
<evidence type="ECO:0000256" key="1">
    <source>
        <dbReference type="ARBA" id="ARBA00004771"/>
    </source>
</evidence>
<evidence type="ECO:0000256" key="3">
    <source>
        <dbReference type="ARBA" id="ARBA00022679"/>
    </source>
</evidence>
<evidence type="ECO:0000256" key="9">
    <source>
        <dbReference type="SAM" id="Phobius"/>
    </source>
</evidence>
<sequence length="537" mass="59622">MDLGFQKGSRSPMGSLQAERGVCTSELMNNLPPLQTKARRREDVVISVAGGPCDEDSQAAAAVAANAEEPEEEQPLTPLGRMFLEPELELFGLCTIGFQNLVDLPQLKQTLRNTLLQNKYFSSIVRKNKRGCPTWVHTEVDIDLIVFEPTGISKADMAAPDFVNNYVAELATAPPIPYTRPLWECHVLNGTTSGNAPAHIVFRIHHCLGDGIAFMSLLFASTRLTANPEKPPPIGCRSRTPPPPPQEQQQLTLRPSVVKSIRKMLIFLWNTVCAIAYLLATLLFLQDSNTVLRGCSRRVEREQKRLVRMTIDMDDMRIVKKAVGGTLNDVLLGMVDASLKRYLQTHSNPAVEKLRVRAIAMENVRKSGGLQELPAMMEKGSKVRWGNCIGFWIFPFSLKQFSDPLEHVRAAMKVSDRIKASLGGRFTFWVGTVLAYCGVPTLTKLLTWREITQTTLLVSNLPGPAEQIMLGGNPILHMFPVVAGIPQSFCLYMQSYCGKVTLVVMSAKHIIPDPEIIIQFCFDALHEMKKAAVSLTR</sequence>
<comment type="similarity">
    <text evidence="5">In the N-terminal section; belongs to the long-chain O-acyltransferase family.</text>
</comment>
<evidence type="ECO:0000313" key="13">
    <source>
        <dbReference type="Proteomes" id="UP001497512"/>
    </source>
</evidence>
<dbReference type="PANTHER" id="PTHR31650:SF1">
    <property type="entry name" value="WAX ESTER SYNTHASE_DIACYLGLYCEROL ACYLTRANSFERASE 4-RELATED"/>
    <property type="match status" value="1"/>
</dbReference>
<evidence type="ECO:0000259" key="10">
    <source>
        <dbReference type="Pfam" id="PF03007"/>
    </source>
</evidence>
<keyword evidence="9" id="KW-0472">Membrane</keyword>
<comment type="catalytic activity">
    <reaction evidence="6">
        <text>a long chain fatty alcohol + a fatty acyl-CoA = a long-chain alcohol wax ester + CoA</text>
        <dbReference type="Rhea" id="RHEA:38443"/>
        <dbReference type="ChEBI" id="CHEBI:17135"/>
        <dbReference type="ChEBI" id="CHEBI:57287"/>
        <dbReference type="ChEBI" id="CHEBI:77636"/>
        <dbReference type="ChEBI" id="CHEBI:235323"/>
        <dbReference type="EC" id="2.3.1.75"/>
    </reaction>
</comment>
<keyword evidence="9" id="KW-0812">Transmembrane</keyword>
<reference evidence="12 13" key="1">
    <citation type="submission" date="2024-02" db="EMBL/GenBank/DDBJ databases">
        <authorList>
            <consortium name="ELIXIR-Norway"/>
            <consortium name="Elixir Norway"/>
        </authorList>
    </citation>
    <scope>NUCLEOTIDE SEQUENCE [LARGE SCALE GENOMIC DNA]</scope>
</reference>
<feature type="region of interest" description="Disordered" evidence="8">
    <location>
        <begin position="228"/>
        <end position="251"/>
    </location>
</feature>
<protein>
    <recommendedName>
        <fullName evidence="14">Diacylglycerol O-acyltransferase</fullName>
    </recommendedName>
</protein>
<comment type="pathway">
    <text evidence="1">Glycerolipid metabolism; triacylglycerol biosynthesis.</text>
</comment>
<dbReference type="EMBL" id="OZ019893">
    <property type="protein sequence ID" value="CAK9192319.1"/>
    <property type="molecule type" value="Genomic_DNA"/>
</dbReference>
<feature type="compositionally biased region" description="Pro residues" evidence="8">
    <location>
        <begin position="229"/>
        <end position="246"/>
    </location>
</feature>
<comment type="catalytic activity">
    <reaction evidence="7">
        <text>an acyl-CoA + a 1,2-diacyl-sn-glycerol = a triacyl-sn-glycerol + CoA</text>
        <dbReference type="Rhea" id="RHEA:10868"/>
        <dbReference type="ChEBI" id="CHEBI:17815"/>
        <dbReference type="ChEBI" id="CHEBI:57287"/>
        <dbReference type="ChEBI" id="CHEBI:58342"/>
        <dbReference type="ChEBI" id="CHEBI:64615"/>
        <dbReference type="EC" id="2.3.1.20"/>
    </reaction>
</comment>
<organism evidence="12 13">
    <name type="scientific">Sphagnum troendelagicum</name>
    <dbReference type="NCBI Taxonomy" id="128251"/>
    <lineage>
        <taxon>Eukaryota</taxon>
        <taxon>Viridiplantae</taxon>
        <taxon>Streptophyta</taxon>
        <taxon>Embryophyta</taxon>
        <taxon>Bryophyta</taxon>
        <taxon>Sphagnophytina</taxon>
        <taxon>Sphagnopsida</taxon>
        <taxon>Sphagnales</taxon>
        <taxon>Sphagnaceae</taxon>
        <taxon>Sphagnum</taxon>
    </lineage>
</organism>
<dbReference type="SUPFAM" id="SSF52777">
    <property type="entry name" value="CoA-dependent acyltransferases"/>
    <property type="match status" value="1"/>
</dbReference>
<dbReference type="InterPro" id="IPR045034">
    <property type="entry name" value="O-acyltransferase_WSD1-like"/>
</dbReference>
<comment type="pathway">
    <text evidence="2">Lipid metabolism.</text>
</comment>
<evidence type="ECO:0000259" key="11">
    <source>
        <dbReference type="Pfam" id="PF06974"/>
    </source>
</evidence>
<dbReference type="Proteomes" id="UP001497512">
    <property type="component" value="Chromosome 1"/>
</dbReference>
<evidence type="ECO:0000256" key="2">
    <source>
        <dbReference type="ARBA" id="ARBA00005189"/>
    </source>
</evidence>
<keyword evidence="9" id="KW-1133">Transmembrane helix</keyword>
<name>A0ABP0TCC0_9BRYO</name>
<feature type="domain" description="O-acyltransferase WSD1 C-terminal" evidence="11">
    <location>
        <begin position="385"/>
        <end position="529"/>
    </location>
</feature>
<keyword evidence="4" id="KW-0012">Acyltransferase</keyword>
<accession>A0ABP0TCC0</accession>
<gene>
    <name evidence="12" type="ORF">CSSPTR1EN2_LOCUS1831</name>
</gene>
<feature type="domain" description="O-acyltransferase WSD1-like N-terminal" evidence="10">
    <location>
        <begin position="166"/>
        <end position="330"/>
    </location>
</feature>
<feature type="transmembrane region" description="Helical" evidence="9">
    <location>
        <begin position="264"/>
        <end position="285"/>
    </location>
</feature>
<evidence type="ECO:0000313" key="12">
    <source>
        <dbReference type="EMBL" id="CAK9192319.1"/>
    </source>
</evidence>